<reference evidence="2" key="1">
    <citation type="journal article" date="2020" name="Nat. Commun.">
        <title>Genome assembly of wild tea tree DASZ reveals pedigree and selection history of tea varieties.</title>
        <authorList>
            <person name="Zhang W."/>
            <person name="Zhang Y."/>
            <person name="Qiu H."/>
            <person name="Guo Y."/>
            <person name="Wan H."/>
            <person name="Zhang X."/>
            <person name="Scossa F."/>
            <person name="Alseekh S."/>
            <person name="Zhang Q."/>
            <person name="Wang P."/>
            <person name="Xu L."/>
            <person name="Schmidt M.H."/>
            <person name="Jia X."/>
            <person name="Li D."/>
            <person name="Zhu A."/>
            <person name="Guo F."/>
            <person name="Chen W."/>
            <person name="Ni D."/>
            <person name="Usadel B."/>
            <person name="Fernie A.R."/>
            <person name="Wen W."/>
        </authorList>
    </citation>
    <scope>NUCLEOTIDE SEQUENCE [LARGE SCALE GENOMIC DNA]</scope>
    <source>
        <strain evidence="2">cv. G240</strain>
    </source>
</reference>
<dbReference type="Proteomes" id="UP000593564">
    <property type="component" value="Unassembled WGS sequence"/>
</dbReference>
<proteinExistence type="predicted"/>
<dbReference type="EMBL" id="JACBKZ010000002">
    <property type="protein sequence ID" value="KAF5956734.1"/>
    <property type="molecule type" value="Genomic_DNA"/>
</dbReference>
<keyword evidence="2" id="KW-1185">Reference proteome</keyword>
<evidence type="ECO:0000313" key="2">
    <source>
        <dbReference type="Proteomes" id="UP000593564"/>
    </source>
</evidence>
<name>A0A7J7HXB9_CAMSI</name>
<gene>
    <name evidence="1" type="ORF">HYC85_003959</name>
</gene>
<evidence type="ECO:0000313" key="1">
    <source>
        <dbReference type="EMBL" id="KAF5956734.1"/>
    </source>
</evidence>
<dbReference type="AlphaFoldDB" id="A0A7J7HXB9"/>
<reference evidence="1 2" key="2">
    <citation type="submission" date="2020-07" db="EMBL/GenBank/DDBJ databases">
        <title>Genome assembly of wild tea tree DASZ reveals pedigree and selection history of tea varieties.</title>
        <authorList>
            <person name="Zhang W."/>
        </authorList>
    </citation>
    <scope>NUCLEOTIDE SEQUENCE [LARGE SCALE GENOMIC DNA]</scope>
    <source>
        <strain evidence="2">cv. G240</strain>
        <tissue evidence="1">Leaf</tissue>
    </source>
</reference>
<sequence>MEALISAPKHFSLPYILLITIPSNLIESKHTRLFLINPRDSLNSALSRSTTTTQNLPPLPPPLLFSSKSAAAEYLIVSFRRRRRTEEAAAEQLSLPVASRSPIGEKNWGEKGEEIMDWKTERYKEIIKSGSACREEVIIVAQHSENGKHNWLMYLDDVTPAFNFSLVD</sequence>
<protein>
    <submittedName>
        <fullName evidence="1">Uncharacterized protein</fullName>
    </submittedName>
</protein>
<accession>A0A7J7HXB9</accession>
<organism evidence="1 2">
    <name type="scientific">Camellia sinensis</name>
    <name type="common">Tea plant</name>
    <name type="synonym">Thea sinensis</name>
    <dbReference type="NCBI Taxonomy" id="4442"/>
    <lineage>
        <taxon>Eukaryota</taxon>
        <taxon>Viridiplantae</taxon>
        <taxon>Streptophyta</taxon>
        <taxon>Embryophyta</taxon>
        <taxon>Tracheophyta</taxon>
        <taxon>Spermatophyta</taxon>
        <taxon>Magnoliopsida</taxon>
        <taxon>eudicotyledons</taxon>
        <taxon>Gunneridae</taxon>
        <taxon>Pentapetalae</taxon>
        <taxon>asterids</taxon>
        <taxon>Ericales</taxon>
        <taxon>Theaceae</taxon>
        <taxon>Camellia</taxon>
    </lineage>
</organism>
<comment type="caution">
    <text evidence="1">The sequence shown here is derived from an EMBL/GenBank/DDBJ whole genome shotgun (WGS) entry which is preliminary data.</text>
</comment>